<name>A0ABS3WC37_9BACL</name>
<dbReference type="Proteomes" id="UP000670947">
    <property type="component" value="Unassembled WGS sequence"/>
</dbReference>
<evidence type="ECO:0000259" key="2">
    <source>
        <dbReference type="Pfam" id="PF01979"/>
    </source>
</evidence>
<feature type="coiled-coil region" evidence="1">
    <location>
        <begin position="113"/>
        <end position="140"/>
    </location>
</feature>
<dbReference type="PIRSF" id="PIRSF038971">
    <property type="entry name" value="PhnM"/>
    <property type="match status" value="1"/>
</dbReference>
<dbReference type="EMBL" id="JAGGDJ010000013">
    <property type="protein sequence ID" value="MBO7745868.1"/>
    <property type="molecule type" value="Genomic_DNA"/>
</dbReference>
<keyword evidence="4" id="KW-1185">Reference proteome</keyword>
<dbReference type="EC" id="3.6.1.63" evidence="3"/>
<comment type="caution">
    <text evidence="3">The sequence shown here is derived from an EMBL/GenBank/DDBJ whole genome shotgun (WGS) entry which is preliminary data.</text>
</comment>
<dbReference type="InterPro" id="IPR011059">
    <property type="entry name" value="Metal-dep_hydrolase_composite"/>
</dbReference>
<proteinExistence type="predicted"/>
<dbReference type="RefSeq" id="WP_208848692.1">
    <property type="nucleotide sequence ID" value="NZ_JAGGDJ010000013.1"/>
</dbReference>
<dbReference type="InterPro" id="IPR012696">
    <property type="entry name" value="PhnM"/>
</dbReference>
<evidence type="ECO:0000256" key="1">
    <source>
        <dbReference type="SAM" id="Coils"/>
    </source>
</evidence>
<dbReference type="Gene3D" id="2.30.40.10">
    <property type="entry name" value="Urease, subunit C, domain 1"/>
    <property type="match status" value="1"/>
</dbReference>
<dbReference type="SUPFAM" id="SSF51338">
    <property type="entry name" value="Composite domain of metallo-dependent hydrolases"/>
    <property type="match status" value="1"/>
</dbReference>
<dbReference type="InterPro" id="IPR006680">
    <property type="entry name" value="Amidohydro-rel"/>
</dbReference>
<dbReference type="Gene3D" id="3.20.20.140">
    <property type="entry name" value="Metal-dependent hydrolases"/>
    <property type="match status" value="1"/>
</dbReference>
<dbReference type="PANTHER" id="PTHR43135">
    <property type="entry name" value="ALPHA-D-RIBOSE 1-METHYLPHOSPHONATE 5-TRIPHOSPHATE DIPHOSPHATASE"/>
    <property type="match status" value="1"/>
</dbReference>
<dbReference type="NCBIfam" id="NF011984">
    <property type="entry name" value="PRK15446.1-5"/>
    <property type="match status" value="1"/>
</dbReference>
<dbReference type="InterPro" id="IPR051781">
    <property type="entry name" value="Metallo-dep_Hydrolase"/>
</dbReference>
<gene>
    <name evidence="3" type="ORF">I8J29_16795</name>
</gene>
<dbReference type="InterPro" id="IPR032466">
    <property type="entry name" value="Metal_Hydrolase"/>
</dbReference>
<keyword evidence="1" id="KW-0175">Coiled coil</keyword>
<evidence type="ECO:0000313" key="3">
    <source>
        <dbReference type="EMBL" id="MBO7745868.1"/>
    </source>
</evidence>
<dbReference type="NCBIfam" id="NF011987">
    <property type="entry name" value="PRK15446.2-3"/>
    <property type="match status" value="1"/>
</dbReference>
<dbReference type="PANTHER" id="PTHR43135:SF3">
    <property type="entry name" value="ALPHA-D-RIBOSE 1-METHYLPHOSPHONATE 5-TRIPHOSPHATE DIPHOSPHATASE"/>
    <property type="match status" value="1"/>
</dbReference>
<protein>
    <submittedName>
        <fullName evidence="3">Alpha-D-ribose 1-methylphosphonate 5-triphosphate diphosphatase</fullName>
        <ecNumber evidence="3">3.6.1.63</ecNumber>
    </submittedName>
</protein>
<keyword evidence="3" id="KW-0378">Hydrolase</keyword>
<dbReference type="NCBIfam" id="NF011990">
    <property type="entry name" value="PRK15446.2-6"/>
    <property type="match status" value="1"/>
</dbReference>
<evidence type="ECO:0000313" key="4">
    <source>
        <dbReference type="Proteomes" id="UP000670947"/>
    </source>
</evidence>
<dbReference type="SUPFAM" id="SSF51556">
    <property type="entry name" value="Metallo-dependent hydrolases"/>
    <property type="match status" value="1"/>
</dbReference>
<feature type="domain" description="Amidohydrolase-related" evidence="2">
    <location>
        <begin position="190"/>
        <end position="382"/>
    </location>
</feature>
<sequence length="396" mass="43510">MKRTQRICGGNIVTPDGVIRGGTLTIEDDAIAEVRSGSGGPAQPGDIDASGLWVLPGMIDSHSDAIEHEIFPRPTSCLPMDISFYELERKLAGQGVTTIYHSFSLWGDNRSNEARKNASVREYVRNIRELKNEKHMLRHNVHVRFEMTNLPGAAYVEAFLANGEIDQLSFMDHTPGQGQYRQPDVQVKYIMEKQNKTEEEVLRQLEERKKFPKVDPAELMRLAALAHAQGIPLASHDDDTIEKLDVVGEWGATISEFPITMEVAAEAKRRGLHVVMGAPNVLLGRSHSNNLSALEAIQAGVVDMLCSDYYPPSLLQSVFLLHGLGYDLPYAVNLVSRNPAIALGIEGVTGSLEAGKAADVLLVGLHRDRPMTEKVFVGGNLVCQMAYRQGMAVSSK</sequence>
<accession>A0ABS3WC37</accession>
<reference evidence="3 4" key="1">
    <citation type="submission" date="2021-03" db="EMBL/GenBank/DDBJ databases">
        <title>Paenibacillus artemisicola MWE-103 whole genome sequence.</title>
        <authorList>
            <person name="Ham Y.J."/>
        </authorList>
    </citation>
    <scope>NUCLEOTIDE SEQUENCE [LARGE SCALE GENOMIC DNA]</scope>
    <source>
        <strain evidence="3 4">MWE-103</strain>
    </source>
</reference>
<dbReference type="GO" id="GO:0016787">
    <property type="term" value="F:hydrolase activity"/>
    <property type="evidence" value="ECO:0007669"/>
    <property type="project" value="UniProtKB-KW"/>
</dbReference>
<organism evidence="3 4">
    <name type="scientific">Paenibacillus artemisiicola</name>
    <dbReference type="NCBI Taxonomy" id="1172618"/>
    <lineage>
        <taxon>Bacteria</taxon>
        <taxon>Bacillati</taxon>
        <taxon>Bacillota</taxon>
        <taxon>Bacilli</taxon>
        <taxon>Bacillales</taxon>
        <taxon>Paenibacillaceae</taxon>
        <taxon>Paenibacillus</taxon>
    </lineage>
</organism>
<dbReference type="Pfam" id="PF01979">
    <property type="entry name" value="Amidohydro_1"/>
    <property type="match status" value="1"/>
</dbReference>